<evidence type="ECO:0000313" key="2">
    <source>
        <dbReference type="Proteomes" id="UP000287188"/>
    </source>
</evidence>
<dbReference type="Pfam" id="PF21863">
    <property type="entry name" value="HTH_67"/>
    <property type="match status" value="1"/>
</dbReference>
<accession>A0A402AWE6</accession>
<evidence type="ECO:0008006" key="3">
    <source>
        <dbReference type="Google" id="ProtNLM"/>
    </source>
</evidence>
<dbReference type="EMBL" id="BIFS01000002">
    <property type="protein sequence ID" value="GCE23397.1"/>
    <property type="molecule type" value="Genomic_DNA"/>
</dbReference>
<gene>
    <name evidence="1" type="ORF">KDK_71970</name>
</gene>
<organism evidence="1 2">
    <name type="scientific">Dictyobacter kobayashii</name>
    <dbReference type="NCBI Taxonomy" id="2014872"/>
    <lineage>
        <taxon>Bacteria</taxon>
        <taxon>Bacillati</taxon>
        <taxon>Chloroflexota</taxon>
        <taxon>Ktedonobacteria</taxon>
        <taxon>Ktedonobacterales</taxon>
        <taxon>Dictyobacteraceae</taxon>
        <taxon>Dictyobacter</taxon>
    </lineage>
</organism>
<dbReference type="AlphaFoldDB" id="A0A402AWE6"/>
<evidence type="ECO:0000313" key="1">
    <source>
        <dbReference type="EMBL" id="GCE23397.1"/>
    </source>
</evidence>
<protein>
    <recommendedName>
        <fullName evidence="3">SalK</fullName>
    </recommendedName>
</protein>
<sequence length="189" mass="20727">MGTMLTKLSEPDKHPSRVAWTMLEPYHAMIYFAPEARAAYSAAGLKGYWMGYFASRAAAMGPVPASVVTATFYNFHPAMVARAIPDAWRLSTPEQILSARLGAADAALRRLLGETITSFELTEAAEIARTAAEACTVAGRPLFAGHAALPWPDQPHLVLWHATTLLREFRAMAMWPPCLQKRSMAARLI</sequence>
<name>A0A402AWE6_9CHLR</name>
<dbReference type="Proteomes" id="UP000287188">
    <property type="component" value="Unassembled WGS sequence"/>
</dbReference>
<proteinExistence type="predicted"/>
<keyword evidence="2" id="KW-1185">Reference proteome</keyword>
<comment type="caution">
    <text evidence="1">The sequence shown here is derived from an EMBL/GenBank/DDBJ whole genome shotgun (WGS) entry which is preliminary data.</text>
</comment>
<dbReference type="NCBIfam" id="NF047719">
    <property type="entry name" value="SCO6745_fam_HTH"/>
    <property type="match status" value="1"/>
</dbReference>
<dbReference type="InterPro" id="IPR054058">
    <property type="entry name" value="HTH_67"/>
</dbReference>
<reference evidence="2" key="1">
    <citation type="submission" date="2018-12" db="EMBL/GenBank/DDBJ databases">
        <title>Tengunoibacter tsumagoiensis gen. nov., sp. nov., Dictyobacter kobayashii sp. nov., D. alpinus sp. nov., and D. joshuensis sp. nov. and description of Dictyobacteraceae fam. nov. within the order Ktedonobacterales isolated from Tengu-no-mugimeshi.</title>
        <authorList>
            <person name="Wang C.M."/>
            <person name="Zheng Y."/>
            <person name="Sakai Y."/>
            <person name="Toyoda A."/>
            <person name="Minakuchi Y."/>
            <person name="Abe K."/>
            <person name="Yokota A."/>
            <person name="Yabe S."/>
        </authorList>
    </citation>
    <scope>NUCLEOTIDE SEQUENCE [LARGE SCALE GENOMIC DNA]</scope>
    <source>
        <strain evidence="2">Uno11</strain>
    </source>
</reference>